<keyword evidence="6" id="KW-1185">Reference proteome</keyword>
<protein>
    <submittedName>
        <fullName evidence="5">Ankyrin repeat domain protein</fullName>
    </submittedName>
</protein>
<dbReference type="InterPro" id="IPR002110">
    <property type="entry name" value="Ankyrin_rpt"/>
</dbReference>
<feature type="region of interest" description="Disordered" evidence="3">
    <location>
        <begin position="1901"/>
        <end position="2043"/>
    </location>
</feature>
<feature type="compositionally biased region" description="Polar residues" evidence="3">
    <location>
        <begin position="1984"/>
        <end position="1998"/>
    </location>
</feature>
<feature type="compositionally biased region" description="Acidic residues" evidence="3">
    <location>
        <begin position="1999"/>
        <end position="2008"/>
    </location>
</feature>
<comment type="caution">
    <text evidence="5">The sequence shown here is derived from an EMBL/GenBank/DDBJ whole genome shotgun (WGS) entry which is preliminary data.</text>
</comment>
<dbReference type="GO" id="GO:0005524">
    <property type="term" value="F:ATP binding"/>
    <property type="evidence" value="ECO:0007669"/>
    <property type="project" value="InterPro"/>
</dbReference>
<feature type="compositionally biased region" description="Polar residues" evidence="3">
    <location>
        <begin position="1901"/>
        <end position="1910"/>
    </location>
</feature>
<name>A0A9K3LZG8_9STRA</name>
<dbReference type="InterPro" id="IPR000719">
    <property type="entry name" value="Prot_kinase_dom"/>
</dbReference>
<dbReference type="PROSITE" id="PS50011">
    <property type="entry name" value="PROTEIN_KINASE_DOM"/>
    <property type="match status" value="1"/>
</dbReference>
<evidence type="ECO:0000256" key="2">
    <source>
        <dbReference type="ARBA" id="ARBA00023043"/>
    </source>
</evidence>
<feature type="compositionally biased region" description="Low complexity" evidence="3">
    <location>
        <begin position="1936"/>
        <end position="1959"/>
    </location>
</feature>
<keyword evidence="1" id="KW-0677">Repeat</keyword>
<evidence type="ECO:0000313" key="6">
    <source>
        <dbReference type="Proteomes" id="UP000693970"/>
    </source>
</evidence>
<gene>
    <name evidence="5" type="ORF">IV203_019602</name>
</gene>
<keyword evidence="2" id="KW-0040">ANK repeat</keyword>
<dbReference type="InterPro" id="IPR051637">
    <property type="entry name" value="Ank_repeat_dom-contain_49"/>
</dbReference>
<dbReference type="OrthoDB" id="41200at2759"/>
<dbReference type="SMART" id="SM00220">
    <property type="entry name" value="S_TKc"/>
    <property type="match status" value="1"/>
</dbReference>
<dbReference type="Proteomes" id="UP000693970">
    <property type="component" value="Unassembled WGS sequence"/>
</dbReference>
<feature type="compositionally biased region" description="Polar residues" evidence="3">
    <location>
        <begin position="1917"/>
        <end position="1928"/>
    </location>
</feature>
<reference evidence="5" key="2">
    <citation type="submission" date="2021-04" db="EMBL/GenBank/DDBJ databases">
        <authorList>
            <person name="Podell S."/>
        </authorList>
    </citation>
    <scope>NUCLEOTIDE SEQUENCE</scope>
    <source>
        <strain evidence="5">Hildebrandi</strain>
    </source>
</reference>
<feature type="region of interest" description="Disordered" evidence="3">
    <location>
        <begin position="852"/>
        <end position="892"/>
    </location>
</feature>
<sequence length="2043" mass="229881">MGKYVGTLHKLIESACVSNSKKKWDQVIFYLQGHTVPNQRAVAPEFHSPLPPNVVPSPDLECELFDPQGPKKEDTPLRIAIKAAPANVVAALCHLGPEAVSLVDSRQRLPIHWACRRSSEDPETDKILQILIVCYLEGLLQRDDGGRTPLHWLFWYHAKSRTPDIVKFMCQELPHDWFLDIHQQPRSSASGTGKEQYPLPQIPRPCEREEIPQSAAIIPDSKHGALPLHYAVMQGATKEALQTLIQEYPKGIAIGDRQGRSALAWYLGAGSLIDDKKHVCGEANDPNATPWWHTKLSLQYIQILVSSKVARLEDDKERVPLHWACHFFARNAAAGSVASAHKGGPSISNKIFQILLDHNIAAVTHQDIEGKTPLHVMFAVVASIQESEYQRLVANRSLRHEVDLTLGGPSAFQPPKQLLELLLKSPDIDGQDYFSEDGGHGVSAAYLEDENGLLPLHTALRAATSVECIQLLIQTNPTSLVHTSEEQMQTPLVHAYLSEYSAPLQPAKILEALMAAYVTSRHGTYMDGRLALKMEDAHGKFPIHYACQNQASFETIKTFVEKYNRSAIFQNAEGDLPIHCLLSQDRLFDSSESGVVSGASLAKPLGLLSEQELKRQQQMDESMKLKMRVLLEPLKLPEHLKIASSRHGMTPLHVAVAFNLLPYDRLYRMIDTYPEAARMLTTQQGHQYSCLQLHDRLKEEVEDADQWYGIRELLYSFHPSLDTHRHNEELLDACVKLIRSEMLGHGSYHLKQLEDHELNAPLKIDLTETLSAINAPQIDTARRSTTRRTNKLPVRPVKCQLRQECPVKTEDVELSASSSFTKMLTNKLERKESPKRKSKSIYDADLEDRYVVSPQNSAEDDYDVNDFEESSVEEEYYSDEGSSETDEGSRLERLESASWEEHLESASISESVSQTLSQTLSCVESVSFTSSKKSLLRKAISATVSGDMKPGNPDIFEEKKESMPNESLIVDEDVHLSEVAKRLWCFFVAHNNPKDPHDNYLQQVEAVLEDVDFDIAEQLIDLALPSYAKEYLQPGVSPIGLTMRDIASPKVKELFESYYYFVGRFEFPTDVDGVLIHRSSDNNTLWIRATEHIIQTVEYEPPKILDPGTAEEVIWKTGEVVQDEPGYIVSRFKDNKRQVFFKLTRSSAVFENEVKCREEMGIKHGDEFTAHFLPLLSYFDRSGDRKVDRRFKMDSCDERFRTLQLYGGKQISLSDFPFAMVYPLGEEGDLFDYFYHQSSCDTSEVVDIALQVGKALQSMHDKGIIHGGLSMRSISMAPFDSDDPNPQRKWVISDLSRVRRNNKNSYMGGISPDGSAPFETGLMPPEMFTKLSSTEEEICKQYWEKVEEIYGIQVDRQVVEPNIENHSGSSYTLRCFYEPHGRKKVSEGELPELPYMLVPARESTDLWSFGIMLYCMCSGGRPLFPTNVKSGHLLDHDQIVNWSKDIARAAVYEHVKDPVAQDILLLLLTSYESRNNLNIQTVLSHPFFSNENTTKSIDKLVEKRQNDCAAYMRNRTIVVNEKTEDDWLKSRTVKVHCWNFDLLKTFHFASSEIVRRLTGKENTMPSSFLLLPYKLSAKNKKAKLAPTTKRDVERAERMGVLLLLLAKACHFGAMIDQMVKQSIPKSRWDAQTVLESVSFPTGEFDDLKEEFTKIAADRIEAFRSDPTTAVTKLIEKRYHEIKLFFKDAGKAFLYLVDEYMSVPLVGSDYEPYPLEISEAAMSKMLTKVLPFMHCCSMVVRGVSGGVSGIVRLIFEAAYPHVPPSWATAASGLQHVLDEEIIQREVLLLHQALCNVNNSKSRRSLSDDLAFLRDSCSKADVKNDFATMKRVQCGGSSIWTTPNGLETIQEACKTYDFKQALEIQSALETKLKSQESTIRQLQEKIEWLSFRKELNLKIPMESSLSTHSASVTRKMDNTGHNSISVSTHSGVDRGDGPSPSASSAHTSRSASRTTNTVSVSKYTNAIDTTSPRKSIISPKAKVNKKTGSSSAQSQNSTDFSPDDEPEELSSDAHNIAGKDAEVGDESTVASEGTKETFRDLMSLD</sequence>
<accession>A0A9K3LZG8</accession>
<dbReference type="GO" id="GO:0004672">
    <property type="term" value="F:protein kinase activity"/>
    <property type="evidence" value="ECO:0007669"/>
    <property type="project" value="InterPro"/>
</dbReference>
<dbReference type="SMART" id="SM00248">
    <property type="entry name" value="ANK"/>
    <property type="match status" value="7"/>
</dbReference>
<reference evidence="5" key="1">
    <citation type="journal article" date="2021" name="Sci. Rep.">
        <title>Diploid genomic architecture of Nitzschia inconspicua, an elite biomass production diatom.</title>
        <authorList>
            <person name="Oliver A."/>
            <person name="Podell S."/>
            <person name="Pinowska A."/>
            <person name="Traller J.C."/>
            <person name="Smith S.R."/>
            <person name="McClure R."/>
            <person name="Beliaev A."/>
            <person name="Bohutskyi P."/>
            <person name="Hill E.A."/>
            <person name="Rabines A."/>
            <person name="Zheng H."/>
            <person name="Allen L.Z."/>
            <person name="Kuo A."/>
            <person name="Grigoriev I.V."/>
            <person name="Allen A.E."/>
            <person name="Hazlebeck D."/>
            <person name="Allen E.E."/>
        </authorList>
    </citation>
    <scope>NUCLEOTIDE SEQUENCE</scope>
    <source>
        <strain evidence="5">Hildebrandi</strain>
    </source>
</reference>
<dbReference type="PANTHER" id="PTHR24180:SF45">
    <property type="entry name" value="POLY [ADP-RIBOSE] POLYMERASE TANKYRASE"/>
    <property type="match status" value="1"/>
</dbReference>
<evidence type="ECO:0000313" key="5">
    <source>
        <dbReference type="EMBL" id="KAG7371032.1"/>
    </source>
</evidence>
<feature type="compositionally biased region" description="Polar residues" evidence="3">
    <location>
        <begin position="1960"/>
        <end position="1971"/>
    </location>
</feature>
<proteinExistence type="predicted"/>
<feature type="compositionally biased region" description="Acidic residues" evidence="3">
    <location>
        <begin position="858"/>
        <end position="886"/>
    </location>
</feature>
<dbReference type="PANTHER" id="PTHR24180">
    <property type="entry name" value="CYCLIN-DEPENDENT KINASE INHIBITOR 2C-RELATED"/>
    <property type="match status" value="1"/>
</dbReference>
<dbReference type="EMBL" id="JAGRRH010000004">
    <property type="protein sequence ID" value="KAG7371032.1"/>
    <property type="molecule type" value="Genomic_DNA"/>
</dbReference>
<feature type="domain" description="Protein kinase" evidence="4">
    <location>
        <begin position="1099"/>
        <end position="1488"/>
    </location>
</feature>
<organism evidence="5 6">
    <name type="scientific">Nitzschia inconspicua</name>
    <dbReference type="NCBI Taxonomy" id="303405"/>
    <lineage>
        <taxon>Eukaryota</taxon>
        <taxon>Sar</taxon>
        <taxon>Stramenopiles</taxon>
        <taxon>Ochrophyta</taxon>
        <taxon>Bacillariophyta</taxon>
        <taxon>Bacillariophyceae</taxon>
        <taxon>Bacillariophycidae</taxon>
        <taxon>Bacillariales</taxon>
        <taxon>Bacillariaceae</taxon>
        <taxon>Nitzschia</taxon>
    </lineage>
</organism>
<evidence type="ECO:0000256" key="1">
    <source>
        <dbReference type="ARBA" id="ARBA00022737"/>
    </source>
</evidence>
<evidence type="ECO:0000259" key="4">
    <source>
        <dbReference type="PROSITE" id="PS50011"/>
    </source>
</evidence>
<evidence type="ECO:0000256" key="3">
    <source>
        <dbReference type="SAM" id="MobiDB-lite"/>
    </source>
</evidence>